<evidence type="ECO:0000313" key="1">
    <source>
        <dbReference type="EMBL" id="AJK69517.1"/>
    </source>
</evidence>
<keyword evidence="2" id="KW-1185">Reference proteome</keyword>
<dbReference type="InterPro" id="IPR014407">
    <property type="entry name" value="McrC_bac"/>
</dbReference>
<evidence type="ECO:0008006" key="3">
    <source>
        <dbReference type="Google" id="ProtNLM"/>
    </source>
</evidence>
<sequence>MTTVPGPSSFVPIRNIWLLQVYASKLYQDGLIRNTEIEDPGVDLPHLATALLCDAVQRSLRKGLARDFVDASDDISRVRGRIDLLSTKRRSLLQKGRVACTFNELSVDTPENRLLRHALDSATRLVERAHHTATTTEQSSLIQRCRHLSRTLVDIGVHPRDIPAVIPPAVGRRTLAHHAAALAAARLVLDMALPDDSAPGTHHLQRPVYSEESLRKLFEKALVGIFRHHLHPEGWTIKGAERLYWNATGQTELLPSMKTDISMYTPEGNKIIADAKFTGITSLHNKKEILKSENLYQLHAYLTQSPTVPGKPPTAGVLIYASMGADLHATMLIGGHPFRCATVDLTADGPTIRKQAIAAVTQL</sequence>
<dbReference type="EMBL" id="CP007790">
    <property type="protein sequence ID" value="AJK69517.1"/>
    <property type="molecule type" value="Genomic_DNA"/>
</dbReference>
<dbReference type="KEGG" id="cmq:B840_09630"/>
<dbReference type="PANTHER" id="PTHR38733">
    <property type="entry name" value="PROTEIN MCRC"/>
    <property type="match status" value="1"/>
</dbReference>
<gene>
    <name evidence="1" type="ORF">B840_09630</name>
</gene>
<dbReference type="HOGENOM" id="CLU_065564_0_0_11"/>
<dbReference type="RefSeq" id="WP_084602948.1">
    <property type="nucleotide sequence ID" value="NZ_CP007790.1"/>
</dbReference>
<organism evidence="1 2">
    <name type="scientific">Corynebacterium marinum DSM 44953</name>
    <dbReference type="NCBI Taxonomy" id="1224162"/>
    <lineage>
        <taxon>Bacteria</taxon>
        <taxon>Bacillati</taxon>
        <taxon>Actinomycetota</taxon>
        <taxon>Actinomycetes</taxon>
        <taxon>Mycobacteriales</taxon>
        <taxon>Corynebacteriaceae</taxon>
        <taxon>Corynebacterium</taxon>
    </lineage>
</organism>
<dbReference type="Pfam" id="PF10117">
    <property type="entry name" value="McrBC"/>
    <property type="match status" value="1"/>
</dbReference>
<dbReference type="PANTHER" id="PTHR38733:SF1">
    <property type="entry name" value="TYPE IV METHYL-DIRECTED RESTRICTION ENZYME ECOKMCRBC"/>
    <property type="match status" value="1"/>
</dbReference>
<reference evidence="1 2" key="1">
    <citation type="submission" date="2014-05" db="EMBL/GenBank/DDBJ databases">
        <title>Complete genome sequence of Corynebacterium marinum DSM 44953.</title>
        <authorList>
            <person name="Schaffert L."/>
            <person name="Albersmeier A."/>
            <person name="Kalinowski J."/>
            <person name="Ruckert C."/>
        </authorList>
    </citation>
    <scope>NUCLEOTIDE SEQUENCE [LARGE SCALE GENOMIC DNA]</scope>
    <source>
        <strain evidence="1 2">DSM 44953</strain>
    </source>
</reference>
<dbReference type="GO" id="GO:0009307">
    <property type="term" value="P:DNA restriction-modification system"/>
    <property type="evidence" value="ECO:0007669"/>
    <property type="project" value="InterPro"/>
</dbReference>
<proteinExistence type="predicted"/>
<dbReference type="OrthoDB" id="9786961at2"/>
<dbReference type="AlphaFoldDB" id="A0A0B6THT4"/>
<accession>A0A0B6THT4</accession>
<dbReference type="Proteomes" id="UP000031928">
    <property type="component" value="Chromosome"/>
</dbReference>
<protein>
    <recommendedName>
        <fullName evidence="3">5-methylcytosine-specific restriction enzyme subunit McrC</fullName>
    </recommendedName>
</protein>
<dbReference type="InterPro" id="IPR019292">
    <property type="entry name" value="McrC"/>
</dbReference>
<dbReference type="PIRSF" id="PIRSF003109">
    <property type="entry name" value="McrC"/>
    <property type="match status" value="1"/>
</dbReference>
<name>A0A0B6THT4_9CORY</name>
<dbReference type="REBASE" id="102374">
    <property type="entry name" value="Cma44953McrBCP"/>
</dbReference>
<evidence type="ECO:0000313" key="2">
    <source>
        <dbReference type="Proteomes" id="UP000031928"/>
    </source>
</evidence>